<dbReference type="GO" id="GO:0008710">
    <property type="term" value="F:8-amino-7-oxononanoate synthase activity"/>
    <property type="evidence" value="ECO:0007669"/>
    <property type="project" value="TreeGrafter"/>
</dbReference>
<proteinExistence type="predicted"/>
<comment type="cofactor">
    <cofactor evidence="1">
        <name>pyridoxal 5'-phosphate</name>
        <dbReference type="ChEBI" id="CHEBI:597326"/>
    </cofactor>
</comment>
<dbReference type="EMBL" id="CP006911">
    <property type="protein sequence ID" value="ALE02248.1"/>
    <property type="molecule type" value="Genomic_DNA"/>
</dbReference>
<dbReference type="InterPro" id="IPR050087">
    <property type="entry name" value="AON_synthase_class-II"/>
</dbReference>
<dbReference type="Pfam" id="PF00155">
    <property type="entry name" value="Aminotran_1_2"/>
    <property type="match status" value="1"/>
</dbReference>
<dbReference type="GO" id="GO:0030170">
    <property type="term" value="F:pyridoxal phosphate binding"/>
    <property type="evidence" value="ECO:0007669"/>
    <property type="project" value="InterPro"/>
</dbReference>
<reference evidence="5 6" key="1">
    <citation type="journal article" date="2015" name="Genome Announc.">
        <title>Genome Sequence of 'Candidatus Thioglobus singularis' Strain PS1, a Mixotroph from the SUP05 Clade of Marine Gammaproteobacteria.</title>
        <authorList>
            <person name="Marshall K.T."/>
            <person name="Morris R.M."/>
        </authorList>
    </citation>
    <scope>NUCLEOTIDE SEQUENCE [LARGE SCALE GENOMIC DNA]</scope>
    <source>
        <strain evidence="5 6">PS1</strain>
    </source>
</reference>
<dbReference type="InterPro" id="IPR004839">
    <property type="entry name" value="Aminotransferase_I/II_large"/>
</dbReference>
<keyword evidence="2" id="KW-0808">Transferase</keyword>
<dbReference type="GO" id="GO:0009102">
    <property type="term" value="P:biotin biosynthetic process"/>
    <property type="evidence" value="ECO:0007669"/>
    <property type="project" value="TreeGrafter"/>
</dbReference>
<dbReference type="InterPro" id="IPR015422">
    <property type="entry name" value="PyrdxlP-dep_Trfase_small"/>
</dbReference>
<dbReference type="Gene3D" id="3.40.640.10">
    <property type="entry name" value="Type I PLP-dependent aspartate aminotransferase-like (Major domain)"/>
    <property type="match status" value="1"/>
</dbReference>
<evidence type="ECO:0000256" key="2">
    <source>
        <dbReference type="ARBA" id="ARBA00022679"/>
    </source>
</evidence>
<gene>
    <name evidence="5" type="ORF">W908_06700</name>
</gene>
<organism evidence="5 6">
    <name type="scientific">Candidatus Pseudothioglobus singularis PS1</name>
    <dbReference type="NCBI Taxonomy" id="1125411"/>
    <lineage>
        <taxon>Bacteria</taxon>
        <taxon>Pseudomonadati</taxon>
        <taxon>Pseudomonadota</taxon>
        <taxon>Gammaproteobacteria</taxon>
        <taxon>Candidatus Pseudothioglobaceae</taxon>
        <taxon>Candidatus Pseudothioglobus</taxon>
    </lineage>
</organism>
<accession>A0A0M5L0F3</accession>
<dbReference type="InterPro" id="IPR015424">
    <property type="entry name" value="PyrdxlP-dep_Trfase"/>
</dbReference>
<dbReference type="STRING" id="1125411.W908_06700"/>
<dbReference type="SUPFAM" id="SSF53383">
    <property type="entry name" value="PLP-dependent transferases"/>
    <property type="match status" value="1"/>
</dbReference>
<name>A0A0M5L0F3_9GAMM</name>
<dbReference type="RefSeq" id="WP_053820451.1">
    <property type="nucleotide sequence ID" value="NZ_CP006911.1"/>
</dbReference>
<dbReference type="InterPro" id="IPR015421">
    <property type="entry name" value="PyrdxlP-dep_Trfase_major"/>
</dbReference>
<evidence type="ECO:0000313" key="6">
    <source>
        <dbReference type="Proteomes" id="UP000068905"/>
    </source>
</evidence>
<feature type="domain" description="Aminotransferase class I/classII large" evidence="4">
    <location>
        <begin position="36"/>
        <end position="363"/>
    </location>
</feature>
<evidence type="ECO:0000313" key="5">
    <source>
        <dbReference type="EMBL" id="ALE02248.1"/>
    </source>
</evidence>
<dbReference type="Gene3D" id="3.90.1150.10">
    <property type="entry name" value="Aspartate Aminotransferase, domain 1"/>
    <property type="match status" value="1"/>
</dbReference>
<evidence type="ECO:0000259" key="4">
    <source>
        <dbReference type="Pfam" id="PF00155"/>
    </source>
</evidence>
<sequence length="369" mass="40388">MNFSKKISELENNHLLRSRRVSNSPQTTRMVIDGSEVVNFCSNDYLSLASHPKVKEAFIKGVEKYGSGSGASHLVSGHSESHKLLEEALSEFTGQENALIFSSGYSANLGIFSALRDEIKWALHDKLNHASLIDGSRIAGLTIQRYLHNNLDSLDSKLEKQIGPGLVVTDNVFSMDGDQADIAGIDKAIHKTDAILMQDDAHGFGIFDPFIPKGSIYMATLGKAAGVMGAFVAGNNDFIEFLIQKSRPYTYTTAIPPSVCQAILMSLEIIKNGQQKEKLLKNIDFFKTMSSQLGLNFENSDSAIQPLIVGSSQKALEISKNLFDSGFFVSAIRPPTVPPNTARLRFTLSSNHQSEEIESLLEKVKNAMA</sequence>
<dbReference type="Proteomes" id="UP000068905">
    <property type="component" value="Chromosome"/>
</dbReference>
<dbReference type="OrthoDB" id="9807157at2"/>
<keyword evidence="6" id="KW-1185">Reference proteome</keyword>
<dbReference type="PANTHER" id="PTHR13693:SF100">
    <property type="entry name" value="8-AMINO-7-OXONONANOATE SYNTHASE"/>
    <property type="match status" value="1"/>
</dbReference>
<dbReference type="KEGG" id="tsn:W908_06700"/>
<dbReference type="PATRIC" id="fig|1125411.7.peg.1321"/>
<dbReference type="CDD" id="cd06454">
    <property type="entry name" value="KBL_like"/>
    <property type="match status" value="1"/>
</dbReference>
<dbReference type="AlphaFoldDB" id="A0A0M5L0F3"/>
<evidence type="ECO:0000256" key="3">
    <source>
        <dbReference type="ARBA" id="ARBA00022898"/>
    </source>
</evidence>
<evidence type="ECO:0000256" key="1">
    <source>
        <dbReference type="ARBA" id="ARBA00001933"/>
    </source>
</evidence>
<keyword evidence="3" id="KW-0663">Pyridoxal phosphate</keyword>
<protein>
    <submittedName>
        <fullName evidence="5">8-amino-7-oxononanoate synthase</fullName>
    </submittedName>
</protein>
<dbReference type="PANTHER" id="PTHR13693">
    <property type="entry name" value="CLASS II AMINOTRANSFERASE/8-AMINO-7-OXONONANOATE SYNTHASE"/>
    <property type="match status" value="1"/>
</dbReference>